<dbReference type="PANTHER" id="PTHR36974:SF1">
    <property type="entry name" value="DOXX FAMILY MEMBRANE PROTEIN"/>
    <property type="match status" value="1"/>
</dbReference>
<accession>A0A6H0S1X4</accession>
<dbReference type="RefSeq" id="WP_168141359.1">
    <property type="nucleotide sequence ID" value="NZ_CBCSDT010000007.1"/>
</dbReference>
<evidence type="ECO:0008006" key="4">
    <source>
        <dbReference type="Google" id="ProtNLM"/>
    </source>
</evidence>
<evidence type="ECO:0000313" key="3">
    <source>
        <dbReference type="Proteomes" id="UP000501849"/>
    </source>
</evidence>
<dbReference type="EMBL" id="CP038799">
    <property type="protein sequence ID" value="QIV80691.1"/>
    <property type="molecule type" value="Genomic_DNA"/>
</dbReference>
<dbReference type="Proteomes" id="UP000501849">
    <property type="component" value="Chromosome"/>
</dbReference>
<feature type="transmembrane region" description="Helical" evidence="1">
    <location>
        <begin position="76"/>
        <end position="96"/>
    </location>
</feature>
<evidence type="ECO:0000256" key="1">
    <source>
        <dbReference type="SAM" id="Phobius"/>
    </source>
</evidence>
<organism evidence="2 3">
    <name type="scientific">Mycolicibacterium frederiksbergense</name>
    <dbReference type="NCBI Taxonomy" id="117567"/>
    <lineage>
        <taxon>Bacteria</taxon>
        <taxon>Bacillati</taxon>
        <taxon>Actinomycetota</taxon>
        <taxon>Actinomycetes</taxon>
        <taxon>Mycobacteriales</taxon>
        <taxon>Mycobacteriaceae</taxon>
        <taxon>Mycolicibacterium</taxon>
    </lineage>
</organism>
<evidence type="ECO:0000313" key="2">
    <source>
        <dbReference type="EMBL" id="QIV80691.1"/>
    </source>
</evidence>
<keyword evidence="1" id="KW-0812">Transmembrane</keyword>
<keyword evidence="1" id="KW-1133">Transmembrane helix</keyword>
<keyword evidence="3" id="KW-1185">Reference proteome</keyword>
<gene>
    <name evidence="2" type="ORF">EXE63_07215</name>
</gene>
<dbReference type="AlphaFoldDB" id="A0A6H0S1X4"/>
<name>A0A6H0S1X4_9MYCO</name>
<dbReference type="PANTHER" id="PTHR36974">
    <property type="entry name" value="MEMBRANE PROTEIN-RELATED"/>
    <property type="match status" value="1"/>
</dbReference>
<keyword evidence="1" id="KW-0472">Membrane</keyword>
<reference evidence="2 3" key="1">
    <citation type="submission" date="2019-04" db="EMBL/GenBank/DDBJ databases">
        <title>Draft, Whole-Genome Sequence of the Anthracene-degrading Mycobacterium frederiksbergense LB501T, Isolated from a Polycyclic Aromatic Hydrocarbon (PAH)-Contaminated Soil.</title>
        <authorList>
            <person name="Augelletti F."/>
        </authorList>
    </citation>
    <scope>NUCLEOTIDE SEQUENCE [LARGE SCALE GENOMIC DNA]</scope>
    <source>
        <strain evidence="2 3">LB 501T</strain>
    </source>
</reference>
<feature type="transmembrane region" description="Helical" evidence="1">
    <location>
        <begin position="20"/>
        <end position="38"/>
    </location>
</feature>
<protein>
    <recommendedName>
        <fullName evidence="4">DoxX family protein</fullName>
    </recommendedName>
</protein>
<dbReference type="KEGG" id="mfre:EXE63_07215"/>
<sequence length="131" mass="14053">MTRPASGDQKQATATRAVRMGGWLVGMGVLHFVAPKPFDTIVPTELPGSARFYTHASGVAEVAAGALLIAPKTRKVGALASIALFLGVFPANVNMVRLWKDKPLPMRIGAVARLPLQIPMITQAYKIYRNA</sequence>
<proteinExistence type="predicted"/>